<evidence type="ECO:0000256" key="2">
    <source>
        <dbReference type="ARBA" id="ARBA00012438"/>
    </source>
</evidence>
<dbReference type="SUPFAM" id="SSF55874">
    <property type="entry name" value="ATPase domain of HSP90 chaperone/DNA topoisomerase II/histidine kinase"/>
    <property type="match status" value="1"/>
</dbReference>
<evidence type="ECO:0000256" key="6">
    <source>
        <dbReference type="ARBA" id="ARBA00023012"/>
    </source>
</evidence>
<dbReference type="SMART" id="SM00073">
    <property type="entry name" value="HPT"/>
    <property type="match status" value="1"/>
</dbReference>
<accession>A0ABT7XTW6</accession>
<dbReference type="SMART" id="SM00448">
    <property type="entry name" value="REC"/>
    <property type="match status" value="1"/>
</dbReference>
<evidence type="ECO:0000256" key="3">
    <source>
        <dbReference type="ARBA" id="ARBA00022553"/>
    </source>
</evidence>
<dbReference type="RefSeq" id="WP_289831618.1">
    <property type="nucleotide sequence ID" value="NZ_JAUEDK010000049.1"/>
</dbReference>
<evidence type="ECO:0000313" key="15">
    <source>
        <dbReference type="EMBL" id="MDN0076989.1"/>
    </source>
</evidence>
<dbReference type="PROSITE" id="PS50851">
    <property type="entry name" value="CHEW"/>
    <property type="match status" value="1"/>
</dbReference>
<comment type="caution">
    <text evidence="15">The sequence shown here is derived from an EMBL/GenBank/DDBJ whole genome shotgun (WGS) entry which is preliminary data.</text>
</comment>
<evidence type="ECO:0000259" key="13">
    <source>
        <dbReference type="PROSITE" id="PS50851"/>
    </source>
</evidence>
<evidence type="ECO:0000259" key="14">
    <source>
        <dbReference type="PROSITE" id="PS50894"/>
    </source>
</evidence>
<feature type="domain" description="Response regulatory" evidence="12">
    <location>
        <begin position="627"/>
        <end position="743"/>
    </location>
</feature>
<dbReference type="Pfam" id="PF02518">
    <property type="entry name" value="HATPase_c"/>
    <property type="match status" value="1"/>
</dbReference>
<comment type="catalytic activity">
    <reaction evidence="1">
        <text>ATP + protein L-histidine = ADP + protein N-phospho-L-histidine.</text>
        <dbReference type="EC" id="2.7.13.3"/>
    </reaction>
</comment>
<dbReference type="Gene3D" id="1.20.120.160">
    <property type="entry name" value="HPT domain"/>
    <property type="match status" value="1"/>
</dbReference>
<proteinExistence type="predicted"/>
<dbReference type="Pfam" id="PF00072">
    <property type="entry name" value="Response_reg"/>
    <property type="match status" value="1"/>
</dbReference>
<evidence type="ECO:0000256" key="1">
    <source>
        <dbReference type="ARBA" id="ARBA00000085"/>
    </source>
</evidence>
<dbReference type="InterPro" id="IPR008207">
    <property type="entry name" value="Sig_transdc_His_kin_Hpt_dom"/>
</dbReference>
<keyword evidence="4 15" id="KW-0808">Transferase</keyword>
<dbReference type="SUPFAM" id="SSF47226">
    <property type="entry name" value="Histidine-containing phosphotransfer domain, HPT domain"/>
    <property type="match status" value="1"/>
</dbReference>
<dbReference type="InterPro" id="IPR011006">
    <property type="entry name" value="CheY-like_superfamily"/>
</dbReference>
<feature type="coiled-coil region" evidence="9">
    <location>
        <begin position="203"/>
        <end position="271"/>
    </location>
</feature>
<dbReference type="InterPro" id="IPR004358">
    <property type="entry name" value="Sig_transdc_His_kin-like_C"/>
</dbReference>
<evidence type="ECO:0000259" key="12">
    <source>
        <dbReference type="PROSITE" id="PS50110"/>
    </source>
</evidence>
<evidence type="ECO:0000256" key="9">
    <source>
        <dbReference type="SAM" id="Coils"/>
    </source>
</evidence>
<reference evidence="15" key="1">
    <citation type="submission" date="2023-06" db="EMBL/GenBank/DDBJ databases">
        <authorList>
            <person name="Zhang S."/>
        </authorList>
    </citation>
    <scope>NUCLEOTIDE SEQUENCE</scope>
    <source>
        <strain evidence="15">SG2303</strain>
    </source>
</reference>
<dbReference type="InterPro" id="IPR036641">
    <property type="entry name" value="HPT_dom_sf"/>
</dbReference>
<dbReference type="InterPro" id="IPR005467">
    <property type="entry name" value="His_kinase_dom"/>
</dbReference>
<feature type="domain" description="Histidine kinase" evidence="11">
    <location>
        <begin position="329"/>
        <end position="467"/>
    </location>
</feature>
<evidence type="ECO:0000259" key="11">
    <source>
        <dbReference type="PROSITE" id="PS50109"/>
    </source>
</evidence>
<evidence type="ECO:0000256" key="7">
    <source>
        <dbReference type="PROSITE-ProRule" id="PRU00110"/>
    </source>
</evidence>
<evidence type="ECO:0000256" key="4">
    <source>
        <dbReference type="ARBA" id="ARBA00022679"/>
    </source>
</evidence>
<protein>
    <recommendedName>
        <fullName evidence="2">histidine kinase</fullName>
        <ecNumber evidence="2">2.7.13.3</ecNumber>
    </recommendedName>
</protein>
<keyword evidence="16" id="KW-1185">Reference proteome</keyword>
<dbReference type="EMBL" id="JAUEDK010000049">
    <property type="protein sequence ID" value="MDN0076989.1"/>
    <property type="molecule type" value="Genomic_DNA"/>
</dbReference>
<sequence length="749" mass="81561">MAEDYSQIPLLDLFKLELDTQGKALSEGLIALEHQPEAADRLEACMRAAHSIKGAARIVGVQAGVDIAHAMEDCFVAAQSGRRQLGVAEIDTLLDGVDLLLRTAGDAAPRSDEIAAFLAALNGIARPDATPASPAIHASVPASLEASQELPEPVVLPDPQPETERDDSGRVLRVSATTLDRMLGLSGEALTTAQGLQPVSQTLLRLKHQQTELRLSLEALQEALQPLSIDERAQLALDASSRLIDNCQSQLTEQLAVLERLERRSANLARQLYDEAHSCRMRPFSDGTTAYPRLVRDVARGLGKSARLQVLGNATQIDRDILEQLDAPLGHLLRNAVDHGIETPSERVAAGKPPEGVCRLEARHQGGRLRLTVSDDGRGIDLDAVRARVVERHLASPDTAAQLSERELLDFLLLPGFSLRNTVTDLSGRGVGLDVVHELVRRVHGSVRIHSSPGRGTRFELQLPITLSTVRSLLVEIGGEPYAFPLAQVDRTLELDDAQIERLEGKHHFLLDGQVIGLVEASQVLGLPSRAAAKDRLSVLLIGPPEQRVGLIVERFVGERLLVVQPLDARLGKIRDISAGALLDDGSPVLIVDIDDLLRSVEKLIHVGALTTPQAAPHRDNAAPRQRVLVVDDSLTVRELERKLLQSRGYEVVVAVDGMDGWNALRAERFDLVVTDIDMPRLDGIELVERIRQNPTLAELPVMIVSYKDREEDRIRGLNAGADHYLAKGNFHDETLLQAVRDLIGEAGA</sequence>
<dbReference type="InterPro" id="IPR001789">
    <property type="entry name" value="Sig_transdc_resp-reg_receiver"/>
</dbReference>
<dbReference type="Pfam" id="PF01584">
    <property type="entry name" value="CheW"/>
    <property type="match status" value="1"/>
</dbReference>
<feature type="region of interest" description="Disordered" evidence="10">
    <location>
        <begin position="142"/>
        <end position="168"/>
    </location>
</feature>
<dbReference type="Gene3D" id="3.40.50.2300">
    <property type="match status" value="1"/>
</dbReference>
<dbReference type="Pfam" id="PF01627">
    <property type="entry name" value="Hpt"/>
    <property type="match status" value="1"/>
</dbReference>
<name>A0ABT7XTW6_9NEIS</name>
<dbReference type="SUPFAM" id="SSF50341">
    <property type="entry name" value="CheW-like"/>
    <property type="match status" value="1"/>
</dbReference>
<dbReference type="PROSITE" id="PS50894">
    <property type="entry name" value="HPT"/>
    <property type="match status" value="1"/>
</dbReference>
<dbReference type="InterPro" id="IPR036890">
    <property type="entry name" value="HATPase_C_sf"/>
</dbReference>
<dbReference type="Gene3D" id="3.30.565.10">
    <property type="entry name" value="Histidine kinase-like ATPase, C-terminal domain"/>
    <property type="match status" value="1"/>
</dbReference>
<keyword evidence="3 8" id="KW-0597">Phosphoprotein</keyword>
<dbReference type="CDD" id="cd00088">
    <property type="entry name" value="HPT"/>
    <property type="match status" value="1"/>
</dbReference>
<dbReference type="PANTHER" id="PTHR43395:SF1">
    <property type="entry name" value="CHEMOTAXIS PROTEIN CHEA"/>
    <property type="match status" value="1"/>
</dbReference>
<feature type="modified residue" description="Phosphohistidine" evidence="7">
    <location>
        <position position="50"/>
    </location>
</feature>
<dbReference type="InterPro" id="IPR036061">
    <property type="entry name" value="CheW-like_dom_sf"/>
</dbReference>
<dbReference type="PANTHER" id="PTHR43395">
    <property type="entry name" value="SENSOR HISTIDINE KINASE CHEA"/>
    <property type="match status" value="1"/>
</dbReference>
<dbReference type="PROSITE" id="PS50109">
    <property type="entry name" value="HIS_KIN"/>
    <property type="match status" value="1"/>
</dbReference>
<evidence type="ECO:0000256" key="8">
    <source>
        <dbReference type="PROSITE-ProRule" id="PRU00169"/>
    </source>
</evidence>
<dbReference type="InterPro" id="IPR003594">
    <property type="entry name" value="HATPase_dom"/>
</dbReference>
<keyword evidence="5 15" id="KW-0418">Kinase</keyword>
<dbReference type="PROSITE" id="PS50110">
    <property type="entry name" value="RESPONSE_REGULATORY"/>
    <property type="match status" value="1"/>
</dbReference>
<feature type="domain" description="CheW-like" evidence="13">
    <location>
        <begin position="469"/>
        <end position="603"/>
    </location>
</feature>
<evidence type="ECO:0000256" key="10">
    <source>
        <dbReference type="SAM" id="MobiDB-lite"/>
    </source>
</evidence>
<evidence type="ECO:0000256" key="5">
    <source>
        <dbReference type="ARBA" id="ARBA00022777"/>
    </source>
</evidence>
<feature type="modified residue" description="4-aspartylphosphate" evidence="8">
    <location>
        <position position="676"/>
    </location>
</feature>
<dbReference type="PRINTS" id="PR00344">
    <property type="entry name" value="BCTRLSENSOR"/>
</dbReference>
<evidence type="ECO:0000313" key="16">
    <source>
        <dbReference type="Proteomes" id="UP001168540"/>
    </source>
</evidence>
<dbReference type="GO" id="GO:0004673">
    <property type="term" value="F:protein histidine kinase activity"/>
    <property type="evidence" value="ECO:0007669"/>
    <property type="project" value="UniProtKB-EC"/>
</dbReference>
<feature type="domain" description="HPt" evidence="14">
    <location>
        <begin position="3"/>
        <end position="114"/>
    </location>
</feature>
<keyword evidence="6" id="KW-0902">Two-component regulatory system</keyword>
<keyword evidence="9" id="KW-0175">Coiled coil</keyword>
<dbReference type="SMART" id="SM00387">
    <property type="entry name" value="HATPase_c"/>
    <property type="match status" value="1"/>
</dbReference>
<dbReference type="EC" id="2.7.13.3" evidence="2"/>
<organism evidence="15 16">
    <name type="scientific">Crenobacter oryzisoli</name>
    <dbReference type="NCBI Taxonomy" id="3056844"/>
    <lineage>
        <taxon>Bacteria</taxon>
        <taxon>Pseudomonadati</taxon>
        <taxon>Pseudomonadota</taxon>
        <taxon>Betaproteobacteria</taxon>
        <taxon>Neisseriales</taxon>
        <taxon>Neisseriaceae</taxon>
        <taxon>Crenobacter</taxon>
    </lineage>
</organism>
<dbReference type="SUPFAM" id="SSF52172">
    <property type="entry name" value="CheY-like"/>
    <property type="match status" value="1"/>
</dbReference>
<dbReference type="Proteomes" id="UP001168540">
    <property type="component" value="Unassembled WGS sequence"/>
</dbReference>
<dbReference type="InterPro" id="IPR051315">
    <property type="entry name" value="Bact_Chemotaxis_CheA"/>
</dbReference>
<dbReference type="InterPro" id="IPR002545">
    <property type="entry name" value="CheW-lke_dom"/>
</dbReference>
<dbReference type="Gene3D" id="2.30.30.40">
    <property type="entry name" value="SH3 Domains"/>
    <property type="match status" value="1"/>
</dbReference>
<gene>
    <name evidence="15" type="ORF">QU481_19275</name>
</gene>
<dbReference type="SMART" id="SM00260">
    <property type="entry name" value="CheW"/>
    <property type="match status" value="1"/>
</dbReference>